<dbReference type="InterPro" id="IPR000531">
    <property type="entry name" value="Beta-barrel_TonB"/>
</dbReference>
<dbReference type="Gene3D" id="2.40.170.20">
    <property type="entry name" value="TonB-dependent receptor, beta-barrel domain"/>
    <property type="match status" value="2"/>
</dbReference>
<keyword evidence="9" id="KW-0472">Membrane</keyword>
<dbReference type="InterPro" id="IPR010917">
    <property type="entry name" value="TonB_rcpt_CS"/>
</dbReference>
<protein>
    <submittedName>
        <fullName evidence="13">TonB-dependent receptor</fullName>
    </submittedName>
</protein>
<evidence type="ECO:0000256" key="6">
    <source>
        <dbReference type="ARBA" id="ARBA00023004"/>
    </source>
</evidence>
<keyword evidence="4" id="KW-0812">Transmembrane</keyword>
<keyword evidence="6" id="KW-0408">Iron</keyword>
<evidence type="ECO:0000256" key="9">
    <source>
        <dbReference type="ARBA" id="ARBA00023136"/>
    </source>
</evidence>
<keyword evidence="13" id="KW-0675">Receptor</keyword>
<evidence type="ECO:0000313" key="13">
    <source>
        <dbReference type="EMBL" id="VAW00242.1"/>
    </source>
</evidence>
<keyword evidence="3" id="KW-0410">Iron transport</keyword>
<gene>
    <name evidence="13" type="ORF">MNBD_ALPHA01-2407</name>
</gene>
<name>A0A3B0SC12_9ZZZZ</name>
<dbReference type="GO" id="GO:0009279">
    <property type="term" value="C:cell outer membrane"/>
    <property type="evidence" value="ECO:0007669"/>
    <property type="project" value="UniProtKB-SubCell"/>
</dbReference>
<evidence type="ECO:0000259" key="12">
    <source>
        <dbReference type="Pfam" id="PF07715"/>
    </source>
</evidence>
<organism evidence="13">
    <name type="scientific">hydrothermal vent metagenome</name>
    <dbReference type="NCBI Taxonomy" id="652676"/>
    <lineage>
        <taxon>unclassified sequences</taxon>
        <taxon>metagenomes</taxon>
        <taxon>ecological metagenomes</taxon>
    </lineage>
</organism>
<dbReference type="Pfam" id="PF07715">
    <property type="entry name" value="Plug"/>
    <property type="match status" value="1"/>
</dbReference>
<keyword evidence="5" id="KW-0732">Signal</keyword>
<evidence type="ECO:0000256" key="1">
    <source>
        <dbReference type="ARBA" id="ARBA00004571"/>
    </source>
</evidence>
<keyword evidence="8" id="KW-0798">TonB box</keyword>
<dbReference type="SUPFAM" id="SSF56935">
    <property type="entry name" value="Porins"/>
    <property type="match status" value="1"/>
</dbReference>
<evidence type="ECO:0000256" key="2">
    <source>
        <dbReference type="ARBA" id="ARBA00022448"/>
    </source>
</evidence>
<dbReference type="InterPro" id="IPR039426">
    <property type="entry name" value="TonB-dep_rcpt-like"/>
</dbReference>
<keyword evidence="7" id="KW-0406">Ion transport</keyword>
<accession>A0A3B0SC12</accession>
<evidence type="ECO:0000256" key="5">
    <source>
        <dbReference type="ARBA" id="ARBA00022729"/>
    </source>
</evidence>
<dbReference type="PROSITE" id="PS52016">
    <property type="entry name" value="TONB_DEPENDENT_REC_3"/>
    <property type="match status" value="1"/>
</dbReference>
<proteinExistence type="predicted"/>
<keyword evidence="2" id="KW-0813">Transport</keyword>
<sequence length="850" mass="91295">MYYLKNLKTTSALISLSMMTGAFIAPSVATAEITLEEIVVTAQHREQSLKDVPISVSVVSGDFMKRQSIDKMADLQFSVPNFTMAESGIGTNVFIRGIGSGNNQGFEQSVGIYVDGIHHGRAQQSRAPFLDLARIEVLRGPQSILFGKNSVAGALNITTAKPTEEFEGSVSFSYEPTDNEKEATLVLSGPISDKVRVRMAARYHDLDGYIENLTLNRNEPNQEDWTVRGTVEMDVSENLTATLKFERSEFDVLGRNIETDGEIAASVGPFAGLTYSQILAGAFGQDASVLNNTLDGKRHANGDFSNNEQTEIVLTLDWQIGDHVLTSISGYSDFSFSDNCDCDFTGANVFTLPLAESYEQISQEVRLTSPGGEQVDYILGAYFQTSKHNYTDAIEIDNSSVLVPLLNGNPGFAAFAPLFGAMGVTGAGDLFAGTAGPRVARVDADVYSAFAQISWHLTDDLTLQLGGRLTRETKDGSRNLTITNLDGSPLSGAQLLAPDFYGLVFDIAASNTAGSDFTSVLTTILTETLGPVVGPPTAAALGAGFGPTFAGSQLALGSHPVAASRSETNFSPDVKLTYNVSDETMLYASWVKGSKSGGFDFRANNRGREATMEQAFEFEDESATNYEIGGKLIVADGAAEINFAGFLTKFSDLQVSIFDGSLGFNVGNAAKADVKGFEIDGRWQAGENLTINGSLAYNDFEFKDYVNGQCYFGQAPNGPSAANGDCDYSGQTTQLVSKWQGTLGFNHFYDVSSSLTVNTSANMFYTSKYHASPQLDPKLVQPGYARINARIALMSDAGWELAVLGDNLTDKKVKLFAADAPLSGSTFGAIANYNFMSRGRTVTIQATMDF</sequence>
<dbReference type="EMBL" id="UOEJ01000131">
    <property type="protein sequence ID" value="VAW00242.1"/>
    <property type="molecule type" value="Genomic_DNA"/>
</dbReference>
<dbReference type="GO" id="GO:0006826">
    <property type="term" value="P:iron ion transport"/>
    <property type="evidence" value="ECO:0007669"/>
    <property type="project" value="UniProtKB-KW"/>
</dbReference>
<comment type="subcellular location">
    <subcellularLocation>
        <location evidence="1">Cell outer membrane</location>
        <topology evidence="1">Multi-pass membrane protein</topology>
    </subcellularLocation>
</comment>
<feature type="domain" description="TonB-dependent receptor-like beta-barrel" evidence="11">
    <location>
        <begin position="289"/>
        <end position="807"/>
    </location>
</feature>
<evidence type="ECO:0000256" key="4">
    <source>
        <dbReference type="ARBA" id="ARBA00022692"/>
    </source>
</evidence>
<dbReference type="AlphaFoldDB" id="A0A3B0SC12"/>
<dbReference type="InterPro" id="IPR036942">
    <property type="entry name" value="Beta-barrel_TonB_sf"/>
</dbReference>
<dbReference type="Pfam" id="PF00593">
    <property type="entry name" value="TonB_dep_Rec_b-barrel"/>
    <property type="match status" value="1"/>
</dbReference>
<dbReference type="InterPro" id="IPR012910">
    <property type="entry name" value="Plug_dom"/>
</dbReference>
<evidence type="ECO:0000256" key="7">
    <source>
        <dbReference type="ARBA" id="ARBA00023065"/>
    </source>
</evidence>
<reference evidence="13" key="1">
    <citation type="submission" date="2018-06" db="EMBL/GenBank/DDBJ databases">
        <authorList>
            <person name="Zhirakovskaya E."/>
        </authorList>
    </citation>
    <scope>NUCLEOTIDE SEQUENCE</scope>
</reference>
<dbReference type="PANTHER" id="PTHR32552:SF81">
    <property type="entry name" value="TONB-DEPENDENT OUTER MEMBRANE RECEPTOR"/>
    <property type="match status" value="1"/>
</dbReference>
<evidence type="ECO:0000256" key="10">
    <source>
        <dbReference type="ARBA" id="ARBA00023237"/>
    </source>
</evidence>
<keyword evidence="10" id="KW-0998">Cell outer membrane</keyword>
<evidence type="ECO:0000256" key="3">
    <source>
        <dbReference type="ARBA" id="ARBA00022496"/>
    </source>
</evidence>
<dbReference type="PANTHER" id="PTHR32552">
    <property type="entry name" value="FERRICHROME IRON RECEPTOR-RELATED"/>
    <property type="match status" value="1"/>
</dbReference>
<evidence type="ECO:0000256" key="8">
    <source>
        <dbReference type="ARBA" id="ARBA00023077"/>
    </source>
</evidence>
<dbReference type="PROSITE" id="PS01156">
    <property type="entry name" value="TONB_DEPENDENT_REC_2"/>
    <property type="match status" value="1"/>
</dbReference>
<evidence type="ECO:0000259" key="11">
    <source>
        <dbReference type="Pfam" id="PF00593"/>
    </source>
</evidence>
<feature type="domain" description="TonB-dependent receptor plug" evidence="12">
    <location>
        <begin position="49"/>
        <end position="154"/>
    </location>
</feature>